<evidence type="ECO:0000256" key="4">
    <source>
        <dbReference type="ARBA" id="ARBA00022621"/>
    </source>
</evidence>
<evidence type="ECO:0000313" key="10">
    <source>
        <dbReference type="Proteomes" id="UP000736164"/>
    </source>
</evidence>
<dbReference type="PRINTS" id="PR00612">
    <property type="entry name" value="ALPHAHAEM"/>
</dbReference>
<dbReference type="GO" id="GO:0004601">
    <property type="term" value="F:peroxidase activity"/>
    <property type="evidence" value="ECO:0007669"/>
    <property type="project" value="TreeGrafter"/>
</dbReference>
<dbReference type="GO" id="GO:0031838">
    <property type="term" value="C:haptoglobin-hemoglobin complex"/>
    <property type="evidence" value="ECO:0007669"/>
    <property type="project" value="TreeGrafter"/>
</dbReference>
<reference evidence="9" key="1">
    <citation type="journal article" date="2021" name="Cell">
        <title>Tracing the genetic footprints of vertebrate landing in non-teleost ray-finned fishes.</title>
        <authorList>
            <person name="Bi X."/>
            <person name="Wang K."/>
            <person name="Yang L."/>
            <person name="Pan H."/>
            <person name="Jiang H."/>
            <person name="Wei Q."/>
            <person name="Fang M."/>
            <person name="Yu H."/>
            <person name="Zhu C."/>
            <person name="Cai Y."/>
            <person name="He Y."/>
            <person name="Gan X."/>
            <person name="Zeng H."/>
            <person name="Yu D."/>
            <person name="Zhu Y."/>
            <person name="Jiang H."/>
            <person name="Qiu Q."/>
            <person name="Yang H."/>
            <person name="Zhang Y.E."/>
            <person name="Wang W."/>
            <person name="Zhu M."/>
            <person name="He S."/>
            <person name="Zhang G."/>
        </authorList>
    </citation>
    <scope>NUCLEOTIDE SEQUENCE</scope>
    <source>
        <strain evidence="9">Allg_001</strain>
    </source>
</reference>
<dbReference type="FunFam" id="1.10.490.10:FF:000002">
    <property type="entry name" value="Hemoglobin subunit alpha"/>
    <property type="match status" value="1"/>
</dbReference>
<dbReference type="GO" id="GO:0072562">
    <property type="term" value="C:blood microparticle"/>
    <property type="evidence" value="ECO:0007669"/>
    <property type="project" value="TreeGrafter"/>
</dbReference>
<dbReference type="InterPro" id="IPR009050">
    <property type="entry name" value="Globin-like_sf"/>
</dbReference>
<dbReference type="GO" id="GO:0031720">
    <property type="term" value="F:haptoglobin binding"/>
    <property type="evidence" value="ECO:0007669"/>
    <property type="project" value="TreeGrafter"/>
</dbReference>
<dbReference type="Pfam" id="PF00042">
    <property type="entry name" value="Globin"/>
    <property type="match status" value="1"/>
</dbReference>
<dbReference type="AlphaFoldDB" id="A0A8J7NWD6"/>
<keyword evidence="10" id="KW-1185">Reference proteome</keyword>
<comment type="similarity">
    <text evidence="1 7">Belongs to the globin family.</text>
</comment>
<keyword evidence="5" id="KW-0479">Metal-binding</keyword>
<dbReference type="PANTHER" id="PTHR11442">
    <property type="entry name" value="HEMOGLOBIN FAMILY MEMBER"/>
    <property type="match status" value="1"/>
</dbReference>
<feature type="non-terminal residue" evidence="9">
    <location>
        <position position="140"/>
    </location>
</feature>
<dbReference type="GO" id="GO:0046872">
    <property type="term" value="F:metal ion binding"/>
    <property type="evidence" value="ECO:0007669"/>
    <property type="project" value="UniProtKB-KW"/>
</dbReference>
<dbReference type="GO" id="GO:0043177">
    <property type="term" value="F:organic acid binding"/>
    <property type="evidence" value="ECO:0007669"/>
    <property type="project" value="TreeGrafter"/>
</dbReference>
<organism evidence="9 10">
    <name type="scientific">Atractosteus spatula</name>
    <name type="common">Alligator gar</name>
    <name type="synonym">Lepisosteus spatula</name>
    <dbReference type="NCBI Taxonomy" id="7917"/>
    <lineage>
        <taxon>Eukaryota</taxon>
        <taxon>Metazoa</taxon>
        <taxon>Chordata</taxon>
        <taxon>Craniata</taxon>
        <taxon>Vertebrata</taxon>
        <taxon>Euteleostomi</taxon>
        <taxon>Actinopterygii</taxon>
        <taxon>Neopterygii</taxon>
        <taxon>Holostei</taxon>
        <taxon>Semionotiformes</taxon>
        <taxon>Lepisosteidae</taxon>
        <taxon>Atractosteus</taxon>
    </lineage>
</organism>
<evidence type="ECO:0000256" key="6">
    <source>
        <dbReference type="ARBA" id="ARBA00023004"/>
    </source>
</evidence>
<evidence type="ECO:0000256" key="2">
    <source>
        <dbReference type="ARBA" id="ARBA00022448"/>
    </source>
</evidence>
<dbReference type="PROSITE" id="PS01033">
    <property type="entry name" value="GLOBIN"/>
    <property type="match status" value="1"/>
</dbReference>
<evidence type="ECO:0000259" key="8">
    <source>
        <dbReference type="PROSITE" id="PS01033"/>
    </source>
</evidence>
<feature type="non-terminal residue" evidence="9">
    <location>
        <position position="1"/>
    </location>
</feature>
<dbReference type="InterPro" id="IPR000971">
    <property type="entry name" value="Globin"/>
</dbReference>
<keyword evidence="6" id="KW-0408">Iron</keyword>
<comment type="caution">
    <text evidence="9">The sequence shown here is derived from an EMBL/GenBank/DDBJ whole genome shotgun (WGS) entry which is preliminary data.</text>
</comment>
<dbReference type="InterPro" id="IPR002338">
    <property type="entry name" value="Hemoglobin_a-typ"/>
</dbReference>
<dbReference type="GO" id="GO:0019825">
    <property type="term" value="F:oxygen binding"/>
    <property type="evidence" value="ECO:0007669"/>
    <property type="project" value="InterPro"/>
</dbReference>
<proteinExistence type="inferred from homology"/>
<dbReference type="PANTHER" id="PTHR11442:SF48">
    <property type="entry name" value="HEMOGLOBIN SUBUNIT ALPHA"/>
    <property type="match status" value="1"/>
</dbReference>
<dbReference type="Proteomes" id="UP000736164">
    <property type="component" value="Unassembled WGS sequence"/>
</dbReference>
<dbReference type="InterPro" id="IPR012292">
    <property type="entry name" value="Globin/Proto"/>
</dbReference>
<dbReference type="EMBL" id="JAAWVO010053056">
    <property type="protein sequence ID" value="MBN3320987.1"/>
    <property type="molecule type" value="Genomic_DNA"/>
</dbReference>
<keyword evidence="2 7" id="KW-0813">Transport</keyword>
<evidence type="ECO:0000256" key="3">
    <source>
        <dbReference type="ARBA" id="ARBA00022617"/>
    </source>
</evidence>
<keyword evidence="4 7" id="KW-0561">Oxygen transport</keyword>
<evidence type="ECO:0000313" key="9">
    <source>
        <dbReference type="EMBL" id="MBN3320987.1"/>
    </source>
</evidence>
<keyword evidence="3 7" id="KW-0349">Heme</keyword>
<gene>
    <name evidence="9" type="primary">Hbz1</name>
    <name evidence="9" type="ORF">GTO95_0002901</name>
</gene>
<protein>
    <submittedName>
        <fullName evidence="9">HBAZ protein</fullName>
    </submittedName>
</protein>
<name>A0A8J7NWD6_ATRSP</name>
<evidence type="ECO:0000256" key="5">
    <source>
        <dbReference type="ARBA" id="ARBA00022723"/>
    </source>
</evidence>
<dbReference type="InterPro" id="IPR050056">
    <property type="entry name" value="Hemoglobin_oxygen_transport"/>
</dbReference>
<feature type="domain" description="Globin" evidence="8">
    <location>
        <begin position="9"/>
        <end position="140"/>
    </location>
</feature>
<evidence type="ECO:0000256" key="1">
    <source>
        <dbReference type="ARBA" id="ARBA00008705"/>
    </source>
</evidence>
<dbReference type="SUPFAM" id="SSF46458">
    <property type="entry name" value="Globin-like"/>
    <property type="match status" value="1"/>
</dbReference>
<evidence type="ECO:0000256" key="7">
    <source>
        <dbReference type="RuleBase" id="RU000356"/>
    </source>
</evidence>
<dbReference type="GO" id="GO:0042744">
    <property type="term" value="P:hydrogen peroxide catabolic process"/>
    <property type="evidence" value="ECO:0007669"/>
    <property type="project" value="TreeGrafter"/>
</dbReference>
<dbReference type="GO" id="GO:0005344">
    <property type="term" value="F:oxygen carrier activity"/>
    <property type="evidence" value="ECO:0007669"/>
    <property type="project" value="UniProtKB-KW"/>
</dbReference>
<dbReference type="GO" id="GO:0020037">
    <property type="term" value="F:heme binding"/>
    <property type="evidence" value="ECO:0007669"/>
    <property type="project" value="InterPro"/>
</dbReference>
<dbReference type="Gene3D" id="1.10.490.10">
    <property type="entry name" value="Globins"/>
    <property type="match status" value="1"/>
</dbReference>
<dbReference type="GO" id="GO:0005833">
    <property type="term" value="C:hemoglobin complex"/>
    <property type="evidence" value="ECO:0007669"/>
    <property type="project" value="InterPro"/>
</dbReference>
<sequence>MNPDLKLVGTSALSKFSLSERCFLLFLHCRLLTVFPQTKTYFTNVDITPGSAKLRTHGGKVMTALAQAAVDIDNMPAVLSSLSDLHAYILRVDPVNFKLLAHCILVVLANRLPAEFTPEAHVACDKFLVRVAEVLSQKYR</sequence>
<accession>A0A8J7NWD6</accession>